<sequence>MRVLLCVTISGLPAAAHVKFEERAMAADPDSLILAEPWRKGSRSGGGGCVEAARVAMPHPRPADAPIGTEGDIAR</sequence>
<keyword evidence="3" id="KW-1185">Reference proteome</keyword>
<evidence type="ECO:0000256" key="1">
    <source>
        <dbReference type="SAM" id="MobiDB-lite"/>
    </source>
</evidence>
<dbReference type="EMBL" id="BAABHF010000024">
    <property type="protein sequence ID" value="GAA4499396.1"/>
    <property type="molecule type" value="Genomic_DNA"/>
</dbReference>
<feature type="region of interest" description="Disordered" evidence="1">
    <location>
        <begin position="54"/>
        <end position="75"/>
    </location>
</feature>
<evidence type="ECO:0000313" key="2">
    <source>
        <dbReference type="EMBL" id="GAA4499396.1"/>
    </source>
</evidence>
<reference evidence="3" key="1">
    <citation type="journal article" date="2019" name="Int. J. Syst. Evol. Microbiol.">
        <title>The Global Catalogue of Microorganisms (GCM) 10K type strain sequencing project: providing services to taxonomists for standard genome sequencing and annotation.</title>
        <authorList>
            <consortium name="The Broad Institute Genomics Platform"/>
            <consortium name="The Broad Institute Genome Sequencing Center for Infectious Disease"/>
            <person name="Wu L."/>
            <person name="Ma J."/>
        </authorList>
    </citation>
    <scope>NUCLEOTIDE SEQUENCE [LARGE SCALE GENOMIC DNA]</scope>
    <source>
        <strain evidence="3">JCM 17933</strain>
    </source>
</reference>
<protein>
    <recommendedName>
        <fullName evidence="4">DUF397 domain-containing protein</fullName>
    </recommendedName>
</protein>
<evidence type="ECO:0008006" key="4">
    <source>
        <dbReference type="Google" id="ProtNLM"/>
    </source>
</evidence>
<proteinExistence type="predicted"/>
<comment type="caution">
    <text evidence="2">The sequence shown here is derived from an EMBL/GenBank/DDBJ whole genome shotgun (WGS) entry which is preliminary data.</text>
</comment>
<evidence type="ECO:0000313" key="3">
    <source>
        <dbReference type="Proteomes" id="UP001500503"/>
    </source>
</evidence>
<organism evidence="2 3">
    <name type="scientific">Actinoallomurus oryzae</name>
    <dbReference type="NCBI Taxonomy" id="502180"/>
    <lineage>
        <taxon>Bacteria</taxon>
        <taxon>Bacillati</taxon>
        <taxon>Actinomycetota</taxon>
        <taxon>Actinomycetes</taxon>
        <taxon>Streptosporangiales</taxon>
        <taxon>Thermomonosporaceae</taxon>
        <taxon>Actinoallomurus</taxon>
    </lineage>
</organism>
<dbReference type="Proteomes" id="UP001500503">
    <property type="component" value="Unassembled WGS sequence"/>
</dbReference>
<gene>
    <name evidence="2" type="ORF">GCM10023191_046240</name>
</gene>
<accession>A0ABP8QC70</accession>
<name>A0ABP8QC70_9ACTN</name>